<reference evidence="3" key="2">
    <citation type="submission" date="2025-08" db="UniProtKB">
        <authorList>
            <consortium name="RefSeq"/>
        </authorList>
    </citation>
    <scope>IDENTIFICATION</scope>
    <source>
        <tissue evidence="3">Leaf</tissue>
    </source>
</reference>
<dbReference type="PANTHER" id="PTHR34222:SF33">
    <property type="entry name" value="RETROTRANSPOSON GAG DOMAIN-CONTAINING PROTEIN"/>
    <property type="match status" value="1"/>
</dbReference>
<organism evidence="2 3">
    <name type="scientific">Nicotiana sylvestris</name>
    <name type="common">Wood tobacco</name>
    <name type="synonym">South American tobacco</name>
    <dbReference type="NCBI Taxonomy" id="4096"/>
    <lineage>
        <taxon>Eukaryota</taxon>
        <taxon>Viridiplantae</taxon>
        <taxon>Streptophyta</taxon>
        <taxon>Embryophyta</taxon>
        <taxon>Tracheophyta</taxon>
        <taxon>Spermatophyta</taxon>
        <taxon>Magnoliopsida</taxon>
        <taxon>eudicotyledons</taxon>
        <taxon>Gunneridae</taxon>
        <taxon>Pentapetalae</taxon>
        <taxon>asterids</taxon>
        <taxon>lamiids</taxon>
        <taxon>Solanales</taxon>
        <taxon>Solanaceae</taxon>
        <taxon>Nicotianoideae</taxon>
        <taxon>Nicotianeae</taxon>
        <taxon>Nicotiana</taxon>
    </lineage>
</organism>
<dbReference type="RefSeq" id="XP_009790698.1">
    <property type="nucleotide sequence ID" value="XM_009792396.1"/>
</dbReference>
<dbReference type="Proteomes" id="UP000189701">
    <property type="component" value="Unplaced"/>
</dbReference>
<reference evidence="2" key="1">
    <citation type="journal article" date="2013" name="Genome Biol.">
        <title>Reference genomes and transcriptomes of Nicotiana sylvestris and Nicotiana tomentosiformis.</title>
        <authorList>
            <person name="Sierro N."/>
            <person name="Battey J.N."/>
            <person name="Ouadi S."/>
            <person name="Bovet L."/>
            <person name="Goepfert S."/>
            <person name="Bakaher N."/>
            <person name="Peitsch M.C."/>
            <person name="Ivanov N.V."/>
        </authorList>
    </citation>
    <scope>NUCLEOTIDE SEQUENCE [LARGE SCALE GENOMIC DNA]</scope>
</reference>
<dbReference type="AlphaFoldDB" id="A0A1U7XIJ8"/>
<dbReference type="PANTHER" id="PTHR34222">
    <property type="entry name" value="GAG_PRE-INTEGRS DOMAIN-CONTAINING PROTEIN"/>
    <property type="match status" value="1"/>
</dbReference>
<feature type="region of interest" description="Disordered" evidence="1">
    <location>
        <begin position="69"/>
        <end position="107"/>
    </location>
</feature>
<proteinExistence type="predicted"/>
<accession>A0A1U7XIJ8</accession>
<sequence>MVIREESQQNVASQRETKQEASAFHVSGKTQSAKGGTRDNQRPICGHCQKIGHEKSQWFEVTGYPANWNTRRSGAKGYGRGRSNLGGGTARASHVASINTQSVQDSTENQTEVQIAGFTMKINQLFNIFKEKQQQDQISTQLSGPYSEEADWNG</sequence>
<protein>
    <submittedName>
        <fullName evidence="3">Uncharacterized protein LOC104238116</fullName>
    </submittedName>
</protein>
<gene>
    <name evidence="3" type="primary">LOC104238116</name>
</gene>
<feature type="compositionally biased region" description="Gly residues" evidence="1">
    <location>
        <begin position="76"/>
        <end position="89"/>
    </location>
</feature>
<feature type="region of interest" description="Disordered" evidence="1">
    <location>
        <begin position="1"/>
        <end position="41"/>
    </location>
</feature>
<feature type="compositionally biased region" description="Polar residues" evidence="1">
    <location>
        <begin position="96"/>
        <end position="107"/>
    </location>
</feature>
<evidence type="ECO:0000313" key="2">
    <source>
        <dbReference type="Proteomes" id="UP000189701"/>
    </source>
</evidence>
<keyword evidence="2" id="KW-1185">Reference proteome</keyword>
<evidence type="ECO:0000313" key="3">
    <source>
        <dbReference type="RefSeq" id="XP_009790698.1"/>
    </source>
</evidence>
<feature type="region of interest" description="Disordered" evidence="1">
    <location>
        <begin position="133"/>
        <end position="154"/>
    </location>
</feature>
<name>A0A1U7XIJ8_NICSY</name>
<evidence type="ECO:0000256" key="1">
    <source>
        <dbReference type="SAM" id="MobiDB-lite"/>
    </source>
</evidence>
<feature type="compositionally biased region" description="Polar residues" evidence="1">
    <location>
        <begin position="135"/>
        <end position="144"/>
    </location>
</feature>